<dbReference type="InterPro" id="IPR000835">
    <property type="entry name" value="HTH_MarR-typ"/>
</dbReference>
<keyword evidence="3" id="KW-1185">Reference proteome</keyword>
<dbReference type="InterPro" id="IPR036390">
    <property type="entry name" value="WH_DNA-bd_sf"/>
</dbReference>
<dbReference type="PROSITE" id="PS50995">
    <property type="entry name" value="HTH_MARR_2"/>
    <property type="match status" value="1"/>
</dbReference>
<dbReference type="PANTHER" id="PTHR33164:SF99">
    <property type="entry name" value="MARR FAMILY REGULATORY PROTEIN"/>
    <property type="match status" value="1"/>
</dbReference>
<dbReference type="SMART" id="SM00347">
    <property type="entry name" value="HTH_MARR"/>
    <property type="match status" value="1"/>
</dbReference>
<dbReference type="OrthoDB" id="3526267at2"/>
<evidence type="ECO:0000313" key="2">
    <source>
        <dbReference type="EMBL" id="SDT27311.1"/>
    </source>
</evidence>
<feature type="domain" description="HTH marR-type" evidence="1">
    <location>
        <begin position="17"/>
        <end position="153"/>
    </location>
</feature>
<dbReference type="Proteomes" id="UP000199103">
    <property type="component" value="Chromosome I"/>
</dbReference>
<keyword evidence="2" id="KW-0238">DNA-binding</keyword>
<dbReference type="EMBL" id="LT629772">
    <property type="protein sequence ID" value="SDT27311.1"/>
    <property type="molecule type" value="Genomic_DNA"/>
</dbReference>
<dbReference type="SUPFAM" id="SSF46785">
    <property type="entry name" value="Winged helix' DNA-binding domain"/>
    <property type="match status" value="1"/>
</dbReference>
<dbReference type="RefSeq" id="WP_091528396.1">
    <property type="nucleotide sequence ID" value="NZ_LT629772.1"/>
</dbReference>
<dbReference type="Pfam" id="PF12802">
    <property type="entry name" value="MarR_2"/>
    <property type="match status" value="1"/>
</dbReference>
<dbReference type="GO" id="GO:0006950">
    <property type="term" value="P:response to stress"/>
    <property type="evidence" value="ECO:0007669"/>
    <property type="project" value="TreeGrafter"/>
</dbReference>
<dbReference type="Gene3D" id="1.10.10.10">
    <property type="entry name" value="Winged helix-like DNA-binding domain superfamily/Winged helix DNA-binding domain"/>
    <property type="match status" value="1"/>
</dbReference>
<dbReference type="STRING" id="630515.SAMN04489812_4907"/>
<organism evidence="2 3">
    <name type="scientific">Microlunatus soli</name>
    <dbReference type="NCBI Taxonomy" id="630515"/>
    <lineage>
        <taxon>Bacteria</taxon>
        <taxon>Bacillati</taxon>
        <taxon>Actinomycetota</taxon>
        <taxon>Actinomycetes</taxon>
        <taxon>Propionibacteriales</taxon>
        <taxon>Propionibacteriaceae</taxon>
        <taxon>Microlunatus</taxon>
    </lineage>
</organism>
<dbReference type="PANTHER" id="PTHR33164">
    <property type="entry name" value="TRANSCRIPTIONAL REGULATOR, MARR FAMILY"/>
    <property type="match status" value="1"/>
</dbReference>
<dbReference type="GO" id="GO:0003700">
    <property type="term" value="F:DNA-binding transcription factor activity"/>
    <property type="evidence" value="ECO:0007669"/>
    <property type="project" value="InterPro"/>
</dbReference>
<dbReference type="InterPro" id="IPR036388">
    <property type="entry name" value="WH-like_DNA-bd_sf"/>
</dbReference>
<proteinExistence type="predicted"/>
<name>A0A1H1Z0R7_9ACTN</name>
<evidence type="ECO:0000259" key="1">
    <source>
        <dbReference type="PROSITE" id="PS50995"/>
    </source>
</evidence>
<gene>
    <name evidence="2" type="ORF">SAMN04489812_4907</name>
</gene>
<evidence type="ECO:0000313" key="3">
    <source>
        <dbReference type="Proteomes" id="UP000199103"/>
    </source>
</evidence>
<dbReference type="AlphaFoldDB" id="A0A1H1Z0R7"/>
<accession>A0A1H1Z0R7</accession>
<dbReference type="GO" id="GO:0003677">
    <property type="term" value="F:DNA binding"/>
    <property type="evidence" value="ECO:0007669"/>
    <property type="project" value="UniProtKB-KW"/>
</dbReference>
<reference evidence="2 3" key="1">
    <citation type="submission" date="2016-10" db="EMBL/GenBank/DDBJ databases">
        <authorList>
            <person name="de Groot N.N."/>
        </authorList>
    </citation>
    <scope>NUCLEOTIDE SEQUENCE [LARGE SCALE GENOMIC DNA]</scope>
    <source>
        <strain evidence="2 3">DSM 21800</strain>
    </source>
</reference>
<sequence>MAIPDRAKLGREVTPRELAVWHQLIRVVGTAGDLLDEQLRDIAGVTIAEFLILNRLNSADAGTMTMTDLADGQAASRSGMTHRVDKLEKLGLVRRRTSAADERAREVTLTDAGRERVAELAPHHRRLLRHLIFDQLGSDDLDDLETLLGRLSAHLDTAPPRSVRRRNSRAHRVAEGS</sequence>
<dbReference type="PRINTS" id="PR00598">
    <property type="entry name" value="HTHMARR"/>
</dbReference>
<protein>
    <submittedName>
        <fullName evidence="2">DNA-binding transcriptional regulator, MarR family</fullName>
    </submittedName>
</protein>
<dbReference type="InterPro" id="IPR039422">
    <property type="entry name" value="MarR/SlyA-like"/>
</dbReference>